<gene>
    <name evidence="2" type="ORF">GCM10007422_15460</name>
</gene>
<evidence type="ECO:0000313" key="2">
    <source>
        <dbReference type="EMBL" id="GGH01576.1"/>
    </source>
</evidence>
<keyword evidence="3" id="KW-1185">Reference proteome</keyword>
<dbReference type="InterPro" id="IPR036249">
    <property type="entry name" value="Thioredoxin-like_sf"/>
</dbReference>
<dbReference type="PANTHER" id="PTHR36057">
    <property type="match status" value="1"/>
</dbReference>
<dbReference type="SUPFAM" id="SSF52833">
    <property type="entry name" value="Thioredoxin-like"/>
    <property type="match status" value="1"/>
</dbReference>
<sequence length="266" mass="29071">MIMITKIALPLLLISLLSVAFIADNKTVSKPQARTGFAVVELFTSEGCSSCPPADVLLAQIEKENQNKPVYLLAFHVDYWDRLGWKDRFSSATFSSRQNQYANWLNLKTVYTPQVVVNGSREFVGSEENIFRNSIKTALAKPSLGELAISTSKTGNGNLILNYHTDQPTDGYSLAVALVIAKASNRVLKGENKGKILSHVQIVSQIETVVLGGKTNGTVNVPINQVNGEQPTELVAFLQNNKTGKITAATRLSNLLDHELSRKSGR</sequence>
<dbReference type="Pfam" id="PF06764">
    <property type="entry name" value="DUF1223"/>
    <property type="match status" value="1"/>
</dbReference>
<evidence type="ECO:0000313" key="3">
    <source>
        <dbReference type="Proteomes" id="UP000642938"/>
    </source>
</evidence>
<feature type="signal peptide" evidence="1">
    <location>
        <begin position="1"/>
        <end position="22"/>
    </location>
</feature>
<keyword evidence="1" id="KW-0732">Signal</keyword>
<organism evidence="2 3">
    <name type="scientific">Pedobacter zeae</name>
    <dbReference type="NCBI Taxonomy" id="1737356"/>
    <lineage>
        <taxon>Bacteria</taxon>
        <taxon>Pseudomonadati</taxon>
        <taxon>Bacteroidota</taxon>
        <taxon>Sphingobacteriia</taxon>
        <taxon>Sphingobacteriales</taxon>
        <taxon>Sphingobacteriaceae</taxon>
        <taxon>Pedobacter</taxon>
    </lineage>
</organism>
<feature type="chain" id="PRO_5047244185" evidence="1">
    <location>
        <begin position="23"/>
        <end position="266"/>
    </location>
</feature>
<proteinExistence type="predicted"/>
<comment type="caution">
    <text evidence="2">The sequence shown here is derived from an EMBL/GenBank/DDBJ whole genome shotgun (WGS) entry which is preliminary data.</text>
</comment>
<dbReference type="InterPro" id="IPR010634">
    <property type="entry name" value="DUF1223"/>
</dbReference>
<reference evidence="3" key="1">
    <citation type="journal article" date="2019" name="Int. J. Syst. Evol. Microbiol.">
        <title>The Global Catalogue of Microorganisms (GCM) 10K type strain sequencing project: providing services to taxonomists for standard genome sequencing and annotation.</title>
        <authorList>
            <consortium name="The Broad Institute Genomics Platform"/>
            <consortium name="The Broad Institute Genome Sequencing Center for Infectious Disease"/>
            <person name="Wu L."/>
            <person name="Ma J."/>
        </authorList>
    </citation>
    <scope>NUCLEOTIDE SEQUENCE [LARGE SCALE GENOMIC DNA]</scope>
    <source>
        <strain evidence="3">CGMCC 1.15287</strain>
    </source>
</reference>
<evidence type="ECO:0000256" key="1">
    <source>
        <dbReference type="SAM" id="SignalP"/>
    </source>
</evidence>
<dbReference type="EMBL" id="BMHZ01000002">
    <property type="protein sequence ID" value="GGH01576.1"/>
    <property type="molecule type" value="Genomic_DNA"/>
</dbReference>
<dbReference type="PANTHER" id="PTHR36057:SF1">
    <property type="entry name" value="LIPOPROTEIN LIPID ATTACHMENT SITE-LIKE PROTEIN, PUTATIVE (DUF1223)-RELATED"/>
    <property type="match status" value="1"/>
</dbReference>
<name>A0ABQ1XRU1_9SPHI</name>
<protein>
    <submittedName>
        <fullName evidence="2">Coproporphyrinogen III oxidase</fullName>
    </submittedName>
</protein>
<dbReference type="Proteomes" id="UP000642938">
    <property type="component" value="Unassembled WGS sequence"/>
</dbReference>
<accession>A0ABQ1XRU1</accession>